<feature type="compositionally biased region" description="Low complexity" evidence="1">
    <location>
        <begin position="374"/>
        <end position="389"/>
    </location>
</feature>
<feature type="region of interest" description="Disordered" evidence="1">
    <location>
        <begin position="182"/>
        <end position="212"/>
    </location>
</feature>
<feature type="region of interest" description="Disordered" evidence="1">
    <location>
        <begin position="265"/>
        <end position="291"/>
    </location>
</feature>
<dbReference type="GO" id="GO:0031122">
    <property type="term" value="P:cytoplasmic microtubule organization"/>
    <property type="evidence" value="ECO:0007669"/>
    <property type="project" value="TreeGrafter"/>
</dbReference>
<dbReference type="GO" id="GO:1905515">
    <property type="term" value="P:non-motile cilium assembly"/>
    <property type="evidence" value="ECO:0007669"/>
    <property type="project" value="TreeGrafter"/>
</dbReference>
<dbReference type="GeneID" id="16074400"/>
<feature type="region of interest" description="Disordered" evidence="1">
    <location>
        <begin position="1"/>
        <end position="89"/>
    </location>
</feature>
<feature type="compositionally biased region" description="Low complexity" evidence="1">
    <location>
        <begin position="187"/>
        <end position="198"/>
    </location>
</feature>
<name>F2UAX3_SALR5</name>
<feature type="compositionally biased region" description="Basic and acidic residues" evidence="1">
    <location>
        <begin position="265"/>
        <end position="275"/>
    </location>
</feature>
<dbReference type="InterPro" id="IPR038929">
    <property type="entry name" value="CCDC13"/>
</dbReference>
<organism evidence="3">
    <name type="scientific">Salpingoeca rosetta (strain ATCC 50818 / BSB-021)</name>
    <dbReference type="NCBI Taxonomy" id="946362"/>
    <lineage>
        <taxon>Eukaryota</taxon>
        <taxon>Choanoflagellata</taxon>
        <taxon>Craspedida</taxon>
        <taxon>Salpingoecidae</taxon>
        <taxon>Salpingoeca</taxon>
    </lineage>
</organism>
<feature type="compositionally biased region" description="Basic and acidic residues" evidence="1">
    <location>
        <begin position="201"/>
        <end position="212"/>
    </location>
</feature>
<dbReference type="Proteomes" id="UP000007799">
    <property type="component" value="Unassembled WGS sequence"/>
</dbReference>
<dbReference type="KEGG" id="sre:PTSG_05245"/>
<evidence type="ECO:0000313" key="3">
    <source>
        <dbReference type="Proteomes" id="UP000007799"/>
    </source>
</evidence>
<dbReference type="EMBL" id="GL832966">
    <property type="protein sequence ID" value="EGD73539.1"/>
    <property type="molecule type" value="Genomic_DNA"/>
</dbReference>
<sequence>MDFGDNPPPADDGGLDMGVDLDLEFDSPLLSGQSAATKQQQQQQQPEQWPAGGNGGGDDQEAMTMEGNDALDALGCRATPASTTSTPFDTMSMASLGSLATEANASSMAAEKRLRHLSKKNRELTASFNAEKARNTQLTKKVLQKEIGEDVPVSRILQGDSNWQGRAQQISLLKAKVHELQSQVKGSSSRSTSSLSSTRSHRSDGGVADRGRLAIQRIEEKKKADVDALTTQLTEAQDKLKQMKEKYDAGKARNRMLAREVKELKQRLDTSKQEARNASNRASELEEQVKSLEDEIQRSKLKPREKRTRHAAQADAMDTDAMFAMQELTRTCQEQAQTITSLREQLAQRIARPCSSARSSSAGRQPTMMEHVRASTASRSRSAGHASGADQGHMRALEVERDKYKELCDVLTKQLGQQRQPVNVEPLGDDVHSLSESALLQLVQDKHEEAVALQRRYDTLAQEHRQQMAVMASMVDKMKHIFSAAVKKVSSNPA</sequence>
<dbReference type="AlphaFoldDB" id="F2UAX3"/>
<dbReference type="STRING" id="946362.F2UAX3"/>
<protein>
    <recommendedName>
        <fullName evidence="4">Coiled-coil domain-containing protein 13</fullName>
    </recommendedName>
</protein>
<evidence type="ECO:0008006" key="4">
    <source>
        <dbReference type="Google" id="ProtNLM"/>
    </source>
</evidence>
<evidence type="ECO:0000313" key="2">
    <source>
        <dbReference type="EMBL" id="EGD73539.1"/>
    </source>
</evidence>
<dbReference type="PANTHER" id="PTHR31935:SF1">
    <property type="entry name" value="COILED-COIL DOMAIN-CONTAINING PROTEIN 13"/>
    <property type="match status" value="1"/>
</dbReference>
<dbReference type="GO" id="GO:0034451">
    <property type="term" value="C:centriolar satellite"/>
    <property type="evidence" value="ECO:0007669"/>
    <property type="project" value="TreeGrafter"/>
</dbReference>
<evidence type="ECO:0000256" key="1">
    <source>
        <dbReference type="SAM" id="MobiDB-lite"/>
    </source>
</evidence>
<feature type="compositionally biased region" description="Pro residues" evidence="1">
    <location>
        <begin position="1"/>
        <end position="10"/>
    </location>
</feature>
<feature type="compositionally biased region" description="Polar residues" evidence="1">
    <location>
        <begin position="80"/>
        <end position="89"/>
    </location>
</feature>
<dbReference type="OrthoDB" id="10258312at2759"/>
<reference evidence="2" key="1">
    <citation type="submission" date="2009-08" db="EMBL/GenBank/DDBJ databases">
        <title>Annotation of Salpingoeca rosetta.</title>
        <authorList>
            <consortium name="The Broad Institute Genome Sequencing Platform"/>
            <person name="Russ C."/>
            <person name="Cuomo C."/>
            <person name="Burger G."/>
            <person name="Gray M.W."/>
            <person name="Holland P.W.H."/>
            <person name="King N."/>
            <person name="Lang F.B.F."/>
            <person name="Roger A.J."/>
            <person name="Ruiz-Trillo I."/>
            <person name="Young S.K."/>
            <person name="Zeng Q."/>
            <person name="Gargeya S."/>
            <person name="Alvarado L."/>
            <person name="Berlin A."/>
            <person name="Chapman S.B."/>
            <person name="Chen Z."/>
            <person name="Freedman E."/>
            <person name="Gellesch M."/>
            <person name="Goldberg J."/>
            <person name="Griggs A."/>
            <person name="Gujja S."/>
            <person name="Heilman E."/>
            <person name="Heiman D."/>
            <person name="Howarth C."/>
            <person name="Mehta T."/>
            <person name="Neiman D."/>
            <person name="Pearson M."/>
            <person name="Roberts A."/>
            <person name="Saif S."/>
            <person name="Shea T."/>
            <person name="Shenoy N."/>
            <person name="Sisk P."/>
            <person name="Stolte C."/>
            <person name="Sykes S."/>
            <person name="White J."/>
            <person name="Yandava C."/>
            <person name="Haas B."/>
            <person name="Nusbaum C."/>
            <person name="Birren B."/>
        </authorList>
    </citation>
    <scope>NUCLEOTIDE SEQUENCE [LARGE SCALE GENOMIC DNA]</scope>
    <source>
        <strain evidence="2">ATCC 50818</strain>
    </source>
</reference>
<dbReference type="PANTHER" id="PTHR31935">
    <property type="entry name" value="COILED-COIL DOMAIN-CONTAINING PROTEIN 13"/>
    <property type="match status" value="1"/>
</dbReference>
<proteinExistence type="predicted"/>
<dbReference type="InParanoid" id="F2UAX3"/>
<feature type="region of interest" description="Disordered" evidence="1">
    <location>
        <begin position="374"/>
        <end position="393"/>
    </location>
</feature>
<keyword evidence="3" id="KW-1185">Reference proteome</keyword>
<accession>F2UAX3</accession>
<dbReference type="RefSeq" id="XP_004993821.1">
    <property type="nucleotide sequence ID" value="XM_004993764.1"/>
</dbReference>
<gene>
    <name evidence="2" type="ORF">PTSG_05245</name>
</gene>